<evidence type="ECO:0000259" key="1">
    <source>
        <dbReference type="Pfam" id="PF13643"/>
    </source>
</evidence>
<protein>
    <recommendedName>
        <fullName evidence="1">DUF4145 domain-containing protein</fullName>
    </recommendedName>
</protein>
<dbReference type="EMBL" id="JACHLY010000003">
    <property type="protein sequence ID" value="MBB6001333.1"/>
    <property type="molecule type" value="Genomic_DNA"/>
</dbReference>
<dbReference type="AlphaFoldDB" id="A0A841EJY2"/>
<dbReference type="Pfam" id="PF13643">
    <property type="entry name" value="DUF4145"/>
    <property type="match status" value="1"/>
</dbReference>
<dbReference type="Proteomes" id="UP000578077">
    <property type="component" value="Unassembled WGS sequence"/>
</dbReference>
<evidence type="ECO:0000313" key="3">
    <source>
        <dbReference type="Proteomes" id="UP000578077"/>
    </source>
</evidence>
<dbReference type="RefSeq" id="WP_184640637.1">
    <property type="nucleotide sequence ID" value="NZ_JACHLY010000003.1"/>
</dbReference>
<name>A0A841EJY2_9ACTN</name>
<dbReference type="InterPro" id="IPR025285">
    <property type="entry name" value="DUF4145"/>
</dbReference>
<feature type="domain" description="DUF4145" evidence="1">
    <location>
        <begin position="134"/>
        <end position="208"/>
    </location>
</feature>
<sequence length="244" mass="26852">MTTPRPSGDLPGHDDHAGLCPNPACGKYVQFNLCNPVSRSSGHQQRGDLQLWPTYNEAAPTSGFHTPDGILLTVWQCPVCKETAVVFEHRTAGRSHRLLAWPRRTPREVDPAVPEEIRSLFAEGSEAEHAGALRAAAAMYRATVEKLCADRGATKGGLKAQINALKEQGTVEDSVVDDLHEARLLGNWSLHDALEFSAHEVADVADLIHEALFEVYVQPAQRAAMREARRNRRDNHRAGETEPT</sequence>
<keyword evidence="3" id="KW-1185">Reference proteome</keyword>
<gene>
    <name evidence="2" type="ORF">HNR25_005164</name>
</gene>
<evidence type="ECO:0000313" key="2">
    <source>
        <dbReference type="EMBL" id="MBB6001333.1"/>
    </source>
</evidence>
<reference evidence="2 3" key="1">
    <citation type="submission" date="2020-08" db="EMBL/GenBank/DDBJ databases">
        <title>Sequencing the genomes of 1000 actinobacteria strains.</title>
        <authorList>
            <person name="Klenk H.-P."/>
        </authorList>
    </citation>
    <scope>NUCLEOTIDE SEQUENCE [LARGE SCALE GENOMIC DNA]</scope>
    <source>
        <strain evidence="2 3">DSM 44593</strain>
    </source>
</reference>
<accession>A0A841EJY2</accession>
<organism evidence="2 3">
    <name type="scientific">Streptomonospora salina</name>
    <dbReference type="NCBI Taxonomy" id="104205"/>
    <lineage>
        <taxon>Bacteria</taxon>
        <taxon>Bacillati</taxon>
        <taxon>Actinomycetota</taxon>
        <taxon>Actinomycetes</taxon>
        <taxon>Streptosporangiales</taxon>
        <taxon>Nocardiopsidaceae</taxon>
        <taxon>Streptomonospora</taxon>
    </lineage>
</organism>
<comment type="caution">
    <text evidence="2">The sequence shown here is derived from an EMBL/GenBank/DDBJ whole genome shotgun (WGS) entry which is preliminary data.</text>
</comment>
<proteinExistence type="predicted"/>